<accession>A0A915BSF1</accession>
<evidence type="ECO:0000313" key="1">
    <source>
        <dbReference type="Proteomes" id="UP000887569"/>
    </source>
</evidence>
<name>A0A915BSF1_PARUN</name>
<keyword evidence="1" id="KW-1185">Reference proteome</keyword>
<dbReference type="Proteomes" id="UP000887569">
    <property type="component" value="Unplaced"/>
</dbReference>
<protein>
    <submittedName>
        <fullName evidence="2">Uncharacterized protein</fullName>
    </submittedName>
</protein>
<dbReference type="AlphaFoldDB" id="A0A915BSF1"/>
<evidence type="ECO:0000313" key="2">
    <source>
        <dbReference type="WBParaSite" id="PgR056X_g047_t01"/>
    </source>
</evidence>
<proteinExistence type="predicted"/>
<dbReference type="WBParaSite" id="PgR056X_g047_t01">
    <property type="protein sequence ID" value="PgR056X_g047_t01"/>
    <property type="gene ID" value="PgR056X_g047"/>
</dbReference>
<sequence length="121" mass="13836">MMAAMELSKLETCRVMQSCPLCGTTHSYVPFTLYNMGRHLYDSLVNGMQKSHARTSERFFESTSIAATSARWPSRTSLAGARYFGVRSSVYRWCATVWSVTTIDKMKKRWLIVSRIYASTK</sequence>
<reference evidence="2" key="1">
    <citation type="submission" date="2022-11" db="UniProtKB">
        <authorList>
            <consortium name="WormBaseParasite"/>
        </authorList>
    </citation>
    <scope>IDENTIFICATION</scope>
</reference>
<organism evidence="1 2">
    <name type="scientific">Parascaris univalens</name>
    <name type="common">Nematode worm</name>
    <dbReference type="NCBI Taxonomy" id="6257"/>
    <lineage>
        <taxon>Eukaryota</taxon>
        <taxon>Metazoa</taxon>
        <taxon>Ecdysozoa</taxon>
        <taxon>Nematoda</taxon>
        <taxon>Chromadorea</taxon>
        <taxon>Rhabditida</taxon>
        <taxon>Spirurina</taxon>
        <taxon>Ascaridomorpha</taxon>
        <taxon>Ascaridoidea</taxon>
        <taxon>Ascarididae</taxon>
        <taxon>Parascaris</taxon>
    </lineage>
</organism>